<evidence type="ECO:0000256" key="4">
    <source>
        <dbReference type="ARBA" id="ARBA00023125"/>
    </source>
</evidence>
<accession>A0A346D3E5</accession>
<dbReference type="AlphaFoldDB" id="A0A346D3E5"/>
<sequence>MFSSNPFPQLTSSVHGFPPPSNPFFETDTLYFHHHNNNHPFVSGDCPPPPAPENISQQQQQQLLIMRSVISPAKMAAVKKDRHSKIHTAQGPRDRRVRLSIDISRKFFGLQDLLGFDKASKTLDWLLTKSRTAIEDLLEEIKHSSSSTVTDRCEDALMENEDKMKKKKSVVKSKKMTQKNCKFGFHVNLAREQSRAEARARARERTKEKLRMKKLDDEWKKVFDEYNYYHINPSNLVVFQSSFSTQIDSQNDYYNKDPKRSKLVASKDSTSQIMNTHLPKFTEIIHDLEQEDYHHLMI</sequence>
<dbReference type="GO" id="GO:2000032">
    <property type="term" value="P:regulation of secondary shoot formation"/>
    <property type="evidence" value="ECO:0007669"/>
    <property type="project" value="TreeGrafter"/>
</dbReference>
<organism evidence="9">
    <name type="scientific">Calycera herbacea</name>
    <dbReference type="NCBI Taxonomy" id="1892786"/>
    <lineage>
        <taxon>Eukaryota</taxon>
        <taxon>Viridiplantae</taxon>
        <taxon>Streptophyta</taxon>
        <taxon>Embryophyta</taxon>
        <taxon>Tracheophyta</taxon>
        <taxon>Spermatophyta</taxon>
        <taxon>Magnoliopsida</taxon>
        <taxon>eudicotyledons</taxon>
        <taxon>Gunneridae</taxon>
        <taxon>Pentapetalae</taxon>
        <taxon>asterids</taxon>
        <taxon>campanulids</taxon>
        <taxon>Asterales</taxon>
        <taxon>Calyceraceae</taxon>
        <taxon>Calycera</taxon>
    </lineage>
</organism>
<dbReference type="EMBL" id="MG593378">
    <property type="protein sequence ID" value="AXM04963.1"/>
    <property type="molecule type" value="Genomic_DNA"/>
</dbReference>
<evidence type="ECO:0000256" key="3">
    <source>
        <dbReference type="ARBA" id="ARBA00023015"/>
    </source>
</evidence>
<dbReference type="GO" id="GO:0043565">
    <property type="term" value="F:sequence-specific DNA binding"/>
    <property type="evidence" value="ECO:0007669"/>
    <property type="project" value="TreeGrafter"/>
</dbReference>
<name>A0A346D3E5_9ASTR</name>
<dbReference type="Pfam" id="PF03634">
    <property type="entry name" value="TCP"/>
    <property type="match status" value="1"/>
</dbReference>
<evidence type="ECO:0000313" key="9">
    <source>
        <dbReference type="EMBL" id="AXM04963.1"/>
    </source>
</evidence>
<keyword evidence="5" id="KW-0804">Transcription</keyword>
<feature type="domain" description="R" evidence="8">
    <location>
        <begin position="192"/>
        <end position="209"/>
    </location>
</feature>
<evidence type="ECO:0000256" key="5">
    <source>
        <dbReference type="ARBA" id="ARBA00023163"/>
    </source>
</evidence>
<evidence type="ECO:0000256" key="1">
    <source>
        <dbReference type="ARBA" id="ARBA00004123"/>
    </source>
</evidence>
<dbReference type="InterPro" id="IPR005333">
    <property type="entry name" value="Transcription_factor_TCP"/>
</dbReference>
<reference evidence="9" key="1">
    <citation type="journal article" date="2018" name="Front. Plant Sci.">
        <title>Patterning the Asteraceae Capitulum: Duplications and Differential Expression of the Flower Symmetry CYC2-Like Genes.</title>
        <authorList>
            <person name="Chen J."/>
            <person name="Shen C.Z."/>
            <person name="Guo Y.P."/>
            <person name="Rao G.Y."/>
        </authorList>
    </citation>
    <scope>NUCLEOTIDE SEQUENCE</scope>
</reference>
<keyword evidence="6" id="KW-0539">Nucleus</keyword>
<dbReference type="PANTHER" id="PTHR31072">
    <property type="entry name" value="TRANSCRIPTION FACTOR TCP4-RELATED"/>
    <property type="match status" value="1"/>
</dbReference>
<comment type="subcellular location">
    <subcellularLocation>
        <location evidence="1">Nucleus</location>
    </subcellularLocation>
</comment>
<feature type="domain" description="TCP" evidence="7">
    <location>
        <begin position="79"/>
        <end position="137"/>
    </location>
</feature>
<proteinExistence type="predicted"/>
<evidence type="ECO:0000259" key="7">
    <source>
        <dbReference type="PROSITE" id="PS51369"/>
    </source>
</evidence>
<dbReference type="GO" id="GO:0003700">
    <property type="term" value="F:DNA-binding transcription factor activity"/>
    <property type="evidence" value="ECO:0007669"/>
    <property type="project" value="InterPro"/>
</dbReference>
<keyword evidence="4" id="KW-0238">DNA-binding</keyword>
<evidence type="ECO:0000259" key="8">
    <source>
        <dbReference type="PROSITE" id="PS51370"/>
    </source>
</evidence>
<dbReference type="PROSITE" id="PS51370">
    <property type="entry name" value="R"/>
    <property type="match status" value="1"/>
</dbReference>
<dbReference type="GO" id="GO:0005634">
    <property type="term" value="C:nucleus"/>
    <property type="evidence" value="ECO:0007669"/>
    <property type="project" value="UniProtKB-SubCell"/>
</dbReference>
<protein>
    <submittedName>
        <fullName evidence="9">Cycloidea-like protein</fullName>
    </submittedName>
</protein>
<evidence type="ECO:0000256" key="6">
    <source>
        <dbReference type="ARBA" id="ARBA00023242"/>
    </source>
</evidence>
<dbReference type="PROSITE" id="PS51369">
    <property type="entry name" value="TCP"/>
    <property type="match status" value="1"/>
</dbReference>
<dbReference type="PANTHER" id="PTHR31072:SF224">
    <property type="entry name" value="TRANSCRIPTION FACTOR TCP1"/>
    <property type="match status" value="1"/>
</dbReference>
<dbReference type="InterPro" id="IPR017887">
    <property type="entry name" value="TF_TCP_subgr"/>
</dbReference>
<keyword evidence="2" id="KW-0217">Developmental protein</keyword>
<evidence type="ECO:0000256" key="2">
    <source>
        <dbReference type="ARBA" id="ARBA00022473"/>
    </source>
</evidence>
<keyword evidence="3" id="KW-0805">Transcription regulation</keyword>
<dbReference type="InterPro" id="IPR017888">
    <property type="entry name" value="CYC/TB1_R_domain"/>
</dbReference>